<dbReference type="NCBIfam" id="TIGR02734">
    <property type="entry name" value="crtI_fam"/>
    <property type="match status" value="1"/>
</dbReference>
<gene>
    <name evidence="6" type="primary">crtI</name>
    <name evidence="6" type="ORF">G4Y79_16465</name>
</gene>
<evidence type="ECO:0000259" key="5">
    <source>
        <dbReference type="Pfam" id="PF01593"/>
    </source>
</evidence>
<dbReference type="PRINTS" id="PR00419">
    <property type="entry name" value="ADXRDTASE"/>
</dbReference>
<accession>A0A7S8E6M0</accession>
<dbReference type="Proteomes" id="UP000594468">
    <property type="component" value="Chromosome"/>
</dbReference>
<dbReference type="SUPFAM" id="SSF51905">
    <property type="entry name" value="FAD/NAD(P)-binding domain"/>
    <property type="match status" value="1"/>
</dbReference>
<evidence type="ECO:0000313" key="7">
    <source>
        <dbReference type="Proteomes" id="UP000594468"/>
    </source>
</evidence>
<proteinExistence type="inferred from homology"/>
<dbReference type="InterPro" id="IPR014105">
    <property type="entry name" value="Carotenoid/retinoid_OxRdtase"/>
</dbReference>
<dbReference type="PANTHER" id="PTHR43734:SF1">
    <property type="entry name" value="PHYTOENE DESATURASE"/>
    <property type="match status" value="1"/>
</dbReference>
<comment type="pathway">
    <text evidence="1 4">Carotenoid biosynthesis.</text>
</comment>
<dbReference type="InterPro" id="IPR036188">
    <property type="entry name" value="FAD/NAD-bd_sf"/>
</dbReference>
<dbReference type="GO" id="GO:0016117">
    <property type="term" value="P:carotenoid biosynthetic process"/>
    <property type="evidence" value="ECO:0007669"/>
    <property type="project" value="UniProtKB-KW"/>
</dbReference>
<evidence type="ECO:0000256" key="1">
    <source>
        <dbReference type="ARBA" id="ARBA00004829"/>
    </source>
</evidence>
<name>A0A7S8E6M0_9CHLR</name>
<organism evidence="6 7">
    <name type="scientific">Phototrophicus methaneseepsis</name>
    <dbReference type="NCBI Taxonomy" id="2710758"/>
    <lineage>
        <taxon>Bacteria</taxon>
        <taxon>Bacillati</taxon>
        <taxon>Chloroflexota</taxon>
        <taxon>Candidatus Thermofontia</taxon>
        <taxon>Phototrophicales</taxon>
        <taxon>Phototrophicaceae</taxon>
        <taxon>Phototrophicus</taxon>
    </lineage>
</organism>
<keyword evidence="2 4" id="KW-0125">Carotenoid biosynthesis</keyword>
<evidence type="ECO:0000256" key="3">
    <source>
        <dbReference type="ARBA" id="ARBA00023002"/>
    </source>
</evidence>
<dbReference type="EMBL" id="CP062983">
    <property type="protein sequence ID" value="QPC81289.1"/>
    <property type="molecule type" value="Genomic_DNA"/>
</dbReference>
<keyword evidence="3 4" id="KW-0560">Oxidoreductase</keyword>
<dbReference type="AlphaFoldDB" id="A0A7S8E6M0"/>
<dbReference type="InterPro" id="IPR002937">
    <property type="entry name" value="Amino_oxidase"/>
</dbReference>
<protein>
    <submittedName>
        <fullName evidence="6">Phytoene desaturase</fullName>
    </submittedName>
</protein>
<evidence type="ECO:0000256" key="2">
    <source>
        <dbReference type="ARBA" id="ARBA00022746"/>
    </source>
</evidence>
<dbReference type="Pfam" id="PF01593">
    <property type="entry name" value="Amino_oxidase"/>
    <property type="match status" value="1"/>
</dbReference>
<dbReference type="PANTHER" id="PTHR43734">
    <property type="entry name" value="PHYTOENE DESATURASE"/>
    <property type="match status" value="1"/>
</dbReference>
<feature type="domain" description="Amine oxidase" evidence="5">
    <location>
        <begin position="13"/>
        <end position="489"/>
    </location>
</feature>
<sequence>MKQSSVIVIGAGIAGITTAAHLAQHGMKVTVFEKNQRPGGRCDYFIREGHRFDTGPTLLIMPKVYEAEFAALGTSLSERLELQRVDPTYHLVFDDGSHIALTSDMKALRDQVESIEPGSFAGLLRYLQEGQRHYDAAMAHLVNRDFRRAWDFFSPANIPLLINVKPLVPHYRNMSSYFKEPRLKAAFTFQDVYMGLSPFEAPATFSMMPYTELAHGVWYPKGGMSRVVDALVDIATEAGVEFVYETAVEQIDVHGKQARGVVLEDGRYVAADIVIANADLPYVYQNLLPDQKAAKAMENKRYSCSVISFFWGVDKVYSQLGAHTLFLADDYRENFVSIIDELSLPQHPSLYIHAPTRLDSSLAPEGEDTLIAIVPVGHMGKKTEQDWVDTRERARQAVFDRLAQMGITDLQDHIKFETNYTPLSWRKRYNLVKGATHGLSHTLMQLAYMRPHNRHARYHNVYFAGASTHPGTGVPTALICGHQVADRVMDDLHMSN</sequence>
<evidence type="ECO:0000256" key="4">
    <source>
        <dbReference type="RuleBase" id="RU362075"/>
    </source>
</evidence>
<evidence type="ECO:0000313" key="6">
    <source>
        <dbReference type="EMBL" id="QPC81289.1"/>
    </source>
</evidence>
<dbReference type="GO" id="GO:0016491">
    <property type="term" value="F:oxidoreductase activity"/>
    <property type="evidence" value="ECO:0007669"/>
    <property type="project" value="UniProtKB-KW"/>
</dbReference>
<dbReference type="RefSeq" id="WP_195169362.1">
    <property type="nucleotide sequence ID" value="NZ_CP062983.1"/>
</dbReference>
<dbReference type="KEGG" id="pmet:G4Y79_16465"/>
<reference evidence="6 7" key="1">
    <citation type="submission" date="2020-02" db="EMBL/GenBank/DDBJ databases">
        <authorList>
            <person name="Zheng R.K."/>
            <person name="Sun C.M."/>
        </authorList>
    </citation>
    <scope>NUCLEOTIDE SEQUENCE [LARGE SCALE GENOMIC DNA]</scope>
    <source>
        <strain evidence="7">rifampicinis</strain>
    </source>
</reference>
<keyword evidence="7" id="KW-1185">Reference proteome</keyword>
<comment type="similarity">
    <text evidence="4">Belongs to the carotenoid/retinoid oxidoreductase family.</text>
</comment>
<dbReference type="Gene3D" id="3.50.50.60">
    <property type="entry name" value="FAD/NAD(P)-binding domain"/>
    <property type="match status" value="2"/>
</dbReference>